<evidence type="ECO:0000313" key="3">
    <source>
        <dbReference type="EMBL" id="SOB71207.1"/>
    </source>
</evidence>
<gene>
    <name evidence="2" type="ORF">DW972_00875</name>
    <name evidence="3" type="ORF">EHLA_0442</name>
</gene>
<accession>A0A285PPK5</accession>
<evidence type="ECO:0000313" key="4">
    <source>
        <dbReference type="Proteomes" id="UP000217549"/>
    </source>
</evidence>
<reference evidence="3" key="2">
    <citation type="submission" date="2017-09" db="EMBL/GenBank/DDBJ databases">
        <authorList>
            <person name="Ehlers B."/>
            <person name="Leendertz F.H."/>
        </authorList>
    </citation>
    <scope>NUCLEOTIDE SEQUENCE [LARGE SCALE GENOMIC DNA]</scope>
    <source>
        <strain evidence="3">EH1</strain>
    </source>
</reference>
<dbReference type="EMBL" id="QSEP01000002">
    <property type="protein sequence ID" value="RGZ86575.1"/>
    <property type="molecule type" value="Genomic_DNA"/>
</dbReference>
<keyword evidence="1" id="KW-0472">Membrane</keyword>
<dbReference type="Proteomes" id="UP000286561">
    <property type="component" value="Unassembled WGS sequence"/>
</dbReference>
<reference evidence="2 5" key="3">
    <citation type="submission" date="2018-08" db="EMBL/GenBank/DDBJ databases">
        <title>A genome reference for cultivated species of the human gut microbiota.</title>
        <authorList>
            <person name="Zou Y."/>
            <person name="Xue W."/>
            <person name="Luo G."/>
        </authorList>
    </citation>
    <scope>NUCLEOTIDE SEQUENCE [LARGE SCALE GENOMIC DNA]</scope>
    <source>
        <strain evidence="2 5">AM48-23BH</strain>
    </source>
</reference>
<feature type="transmembrane region" description="Helical" evidence="1">
    <location>
        <begin position="6"/>
        <end position="28"/>
    </location>
</feature>
<keyword evidence="1" id="KW-1133">Transmembrane helix</keyword>
<evidence type="ECO:0000313" key="2">
    <source>
        <dbReference type="EMBL" id="RGZ86575.1"/>
    </source>
</evidence>
<evidence type="ECO:0000256" key="1">
    <source>
        <dbReference type="SAM" id="Phobius"/>
    </source>
</evidence>
<protein>
    <submittedName>
        <fullName evidence="3">Uncharacterized protein</fullName>
    </submittedName>
</protein>
<keyword evidence="1" id="KW-0812">Transmembrane</keyword>
<proteinExistence type="predicted"/>
<evidence type="ECO:0000313" key="5">
    <source>
        <dbReference type="Proteomes" id="UP000286561"/>
    </source>
</evidence>
<dbReference type="Proteomes" id="UP000217549">
    <property type="component" value="Chromosome I"/>
</dbReference>
<dbReference type="RefSeq" id="WP_096239159.1">
    <property type="nucleotide sequence ID" value="NZ_CAUGEC010000122.1"/>
</dbReference>
<dbReference type="AlphaFoldDB" id="A0A285PPK5"/>
<keyword evidence="4" id="KW-1185">Reference proteome</keyword>
<dbReference type="EMBL" id="LT907978">
    <property type="protein sequence ID" value="SOB71207.1"/>
    <property type="molecule type" value="Genomic_DNA"/>
</dbReference>
<organism evidence="3 4">
    <name type="scientific">Anaerobutyricum hallii</name>
    <dbReference type="NCBI Taxonomy" id="39488"/>
    <lineage>
        <taxon>Bacteria</taxon>
        <taxon>Bacillati</taxon>
        <taxon>Bacillota</taxon>
        <taxon>Clostridia</taxon>
        <taxon>Lachnospirales</taxon>
        <taxon>Lachnospiraceae</taxon>
        <taxon>Anaerobutyricum</taxon>
    </lineage>
</organism>
<dbReference type="KEGG" id="ehl:EHLA_0442"/>
<name>A0A285PPK5_9FIRM</name>
<sequence>MSIDNVISIIISILGSSVITLILSTFIFQPMQDKKKYVFEEKKRVYESIIVFAQIVLFPAEAKFSLGVARYNIQELSDDENRNNAINDLKMAIPKLKLISKDDVLVKELDKFIHQKSEEQFNILVNRLRKDLYK</sequence>
<reference evidence="4" key="1">
    <citation type="submission" date="2017-09" db="EMBL/GenBank/DDBJ databases">
        <authorList>
            <person name="Shetty A S."/>
        </authorList>
    </citation>
    <scope>NUCLEOTIDE SEQUENCE [LARGE SCALE GENOMIC DNA]</scope>
</reference>